<dbReference type="Proteomes" id="UP001224674">
    <property type="component" value="Chromosome"/>
</dbReference>
<dbReference type="CDD" id="cd03528">
    <property type="entry name" value="Rieske_RO_ferredoxin"/>
    <property type="match status" value="1"/>
</dbReference>
<reference evidence="6 7" key="1">
    <citation type="submission" date="2023-03" db="EMBL/GenBank/DDBJ databases">
        <title>Complete genome sequences of several Auritidibacter ignavus strains isolated from ear infections.</title>
        <authorList>
            <person name="Baehr T."/>
            <person name="Baumhoegger A.M."/>
        </authorList>
    </citation>
    <scope>NUCLEOTIDE SEQUENCE [LARGE SCALE GENOMIC DNA]</scope>
    <source>
        <strain evidence="6 7">BABAE-6</strain>
    </source>
</reference>
<keyword evidence="1" id="KW-0001">2Fe-2S</keyword>
<sequence>MTDQPGLDVGAAADLPVEETLLVPASTTGTVPITIFHDETGFFALNDRCTHGNASLAEGWIEDGTVECPLHGSPFCLATGKALGLPATVAAPTHRVEVVDGRLILYPGVPAEETEA</sequence>
<accession>A0AAJ6DBW7</accession>
<dbReference type="SUPFAM" id="SSF50022">
    <property type="entry name" value="ISP domain"/>
    <property type="match status" value="1"/>
</dbReference>
<dbReference type="GO" id="GO:0016705">
    <property type="term" value="F:oxidoreductase activity, acting on paired donors, with incorporation or reduction of molecular oxygen"/>
    <property type="evidence" value="ECO:0007669"/>
    <property type="project" value="UniProtKB-ARBA"/>
</dbReference>
<dbReference type="InterPro" id="IPR036922">
    <property type="entry name" value="Rieske_2Fe-2S_sf"/>
</dbReference>
<evidence type="ECO:0000256" key="4">
    <source>
        <dbReference type="ARBA" id="ARBA00023014"/>
    </source>
</evidence>
<evidence type="ECO:0000313" key="7">
    <source>
        <dbReference type="Proteomes" id="UP001224674"/>
    </source>
</evidence>
<dbReference type="GO" id="GO:0051537">
    <property type="term" value="F:2 iron, 2 sulfur cluster binding"/>
    <property type="evidence" value="ECO:0007669"/>
    <property type="project" value="UniProtKB-KW"/>
</dbReference>
<dbReference type="PROSITE" id="PS51296">
    <property type="entry name" value="RIESKE"/>
    <property type="match status" value="1"/>
</dbReference>
<dbReference type="GeneID" id="83696542"/>
<proteinExistence type="predicted"/>
<evidence type="ECO:0000256" key="2">
    <source>
        <dbReference type="ARBA" id="ARBA00022723"/>
    </source>
</evidence>
<evidence type="ECO:0000313" key="6">
    <source>
        <dbReference type="EMBL" id="WGH92157.1"/>
    </source>
</evidence>
<dbReference type="InterPro" id="IPR017941">
    <property type="entry name" value="Rieske_2Fe-2S"/>
</dbReference>
<evidence type="ECO:0000256" key="1">
    <source>
        <dbReference type="ARBA" id="ARBA00022714"/>
    </source>
</evidence>
<dbReference type="EMBL" id="CP122566">
    <property type="protein sequence ID" value="WGH92157.1"/>
    <property type="molecule type" value="Genomic_DNA"/>
</dbReference>
<dbReference type="GO" id="GO:0046872">
    <property type="term" value="F:metal ion binding"/>
    <property type="evidence" value="ECO:0007669"/>
    <property type="project" value="UniProtKB-KW"/>
</dbReference>
<dbReference type="Pfam" id="PF00355">
    <property type="entry name" value="Rieske"/>
    <property type="match status" value="1"/>
</dbReference>
<evidence type="ECO:0000256" key="3">
    <source>
        <dbReference type="ARBA" id="ARBA00023004"/>
    </source>
</evidence>
<dbReference type="AlphaFoldDB" id="A0AAJ6DBW7"/>
<keyword evidence="7" id="KW-1185">Reference proteome</keyword>
<dbReference type="RefSeq" id="WP_122548760.1">
    <property type="nucleotide sequence ID" value="NZ_CP122562.1"/>
</dbReference>
<organism evidence="6 7">
    <name type="scientific">Auritidibacter ignavus</name>
    <dbReference type="NCBI Taxonomy" id="678932"/>
    <lineage>
        <taxon>Bacteria</taxon>
        <taxon>Bacillati</taxon>
        <taxon>Actinomycetota</taxon>
        <taxon>Actinomycetes</taxon>
        <taxon>Micrococcales</taxon>
        <taxon>Micrococcaceae</taxon>
        <taxon>Auritidibacter</taxon>
    </lineage>
</organism>
<evidence type="ECO:0000259" key="5">
    <source>
        <dbReference type="PROSITE" id="PS51296"/>
    </source>
</evidence>
<keyword evidence="3" id="KW-0408">Iron</keyword>
<dbReference type="PANTHER" id="PTHR21496:SF23">
    <property type="entry name" value="3-PHENYLPROPIONATE_CINNAMIC ACID DIOXYGENASE FERREDOXIN SUBUNIT"/>
    <property type="match status" value="1"/>
</dbReference>
<keyword evidence="2" id="KW-0479">Metal-binding</keyword>
<name>A0AAJ6DBW7_9MICC</name>
<feature type="domain" description="Rieske" evidence="5">
    <location>
        <begin position="14"/>
        <end position="105"/>
    </location>
</feature>
<dbReference type="PANTHER" id="PTHR21496">
    <property type="entry name" value="FERREDOXIN-RELATED"/>
    <property type="match status" value="1"/>
</dbReference>
<dbReference type="GO" id="GO:0004497">
    <property type="term" value="F:monooxygenase activity"/>
    <property type="evidence" value="ECO:0007669"/>
    <property type="project" value="UniProtKB-ARBA"/>
</dbReference>
<protein>
    <submittedName>
        <fullName evidence="6">Non-heme iron oxygenase ferredoxin subunit</fullName>
    </submittedName>
</protein>
<keyword evidence="4" id="KW-0411">Iron-sulfur</keyword>
<gene>
    <name evidence="6" type="ORF">QDX21_07390</name>
</gene>
<dbReference type="Gene3D" id="2.102.10.10">
    <property type="entry name" value="Rieske [2Fe-2S] iron-sulphur domain"/>
    <property type="match status" value="1"/>
</dbReference>